<proteinExistence type="predicted"/>
<evidence type="ECO:0000313" key="2">
    <source>
        <dbReference type="Proteomes" id="UP000266861"/>
    </source>
</evidence>
<accession>A0A397IVG3</accession>
<comment type="caution">
    <text evidence="1">The sequence shown here is derived from an EMBL/GenBank/DDBJ whole genome shotgun (WGS) entry which is preliminary data.</text>
</comment>
<dbReference type="Proteomes" id="UP000266861">
    <property type="component" value="Unassembled WGS sequence"/>
</dbReference>
<sequence>MFIHNCLFEKIQELDINDLTYNNPLAQGIVDFGSSQYQLVDNDYEILVGEKDSIRNLRKGSLMKRVYVDYVTKRNEIQTDANSSLYL</sequence>
<dbReference type="AlphaFoldDB" id="A0A397IVG3"/>
<name>A0A397IVG3_9GLOM</name>
<reference evidence="1 2" key="1">
    <citation type="submission" date="2018-08" db="EMBL/GenBank/DDBJ databases">
        <title>Genome and evolution of the arbuscular mycorrhizal fungus Diversispora epigaea (formerly Glomus versiforme) and its bacterial endosymbionts.</title>
        <authorList>
            <person name="Sun X."/>
            <person name="Fei Z."/>
            <person name="Harrison M."/>
        </authorList>
    </citation>
    <scope>NUCLEOTIDE SEQUENCE [LARGE SCALE GENOMIC DNA]</scope>
    <source>
        <strain evidence="1 2">IT104</strain>
    </source>
</reference>
<evidence type="ECO:0000313" key="1">
    <source>
        <dbReference type="EMBL" id="RHZ76923.1"/>
    </source>
</evidence>
<dbReference type="EMBL" id="PQFF01000177">
    <property type="protein sequence ID" value="RHZ76923.1"/>
    <property type="molecule type" value="Genomic_DNA"/>
</dbReference>
<organism evidence="1 2">
    <name type="scientific">Diversispora epigaea</name>
    <dbReference type="NCBI Taxonomy" id="1348612"/>
    <lineage>
        <taxon>Eukaryota</taxon>
        <taxon>Fungi</taxon>
        <taxon>Fungi incertae sedis</taxon>
        <taxon>Mucoromycota</taxon>
        <taxon>Glomeromycotina</taxon>
        <taxon>Glomeromycetes</taxon>
        <taxon>Diversisporales</taxon>
        <taxon>Diversisporaceae</taxon>
        <taxon>Diversispora</taxon>
    </lineage>
</organism>
<keyword evidence="2" id="KW-1185">Reference proteome</keyword>
<dbReference type="OrthoDB" id="2437261at2759"/>
<protein>
    <submittedName>
        <fullName evidence="1">Uncharacterized protein</fullName>
    </submittedName>
</protein>
<gene>
    <name evidence="1" type="ORF">Glove_187g130</name>
</gene>